<gene>
    <name evidence="3" type="ORF">Thiowin_02427</name>
</gene>
<dbReference type="EMBL" id="CP121472">
    <property type="protein sequence ID" value="WPL17418.1"/>
    <property type="molecule type" value="Genomic_DNA"/>
</dbReference>
<dbReference type="Proteomes" id="UP001432180">
    <property type="component" value="Chromosome"/>
</dbReference>
<dbReference type="RefSeq" id="WP_328987926.1">
    <property type="nucleotide sequence ID" value="NZ_CP121472.1"/>
</dbReference>
<keyword evidence="4" id="KW-1185">Reference proteome</keyword>
<dbReference type="Pfam" id="PF03235">
    <property type="entry name" value="GmrSD_N"/>
    <property type="match status" value="1"/>
</dbReference>
<evidence type="ECO:0000313" key="3">
    <source>
        <dbReference type="EMBL" id="WPL17418.1"/>
    </source>
</evidence>
<reference evidence="3 4" key="1">
    <citation type="journal article" date="2023" name="Microorganisms">
        <title>Thiorhodovibrio frisius and Trv. litoralis spp. nov., Two Novel Members from a Clade of Fastidious Purple Sulfur Bacteria That Exhibit Unique Red-Shifted Light-Harvesting Capabilities.</title>
        <authorList>
            <person name="Methner A."/>
            <person name="Kuzyk S.B."/>
            <person name="Petersen J."/>
            <person name="Bauer S."/>
            <person name="Brinkmann H."/>
            <person name="Sichau K."/>
            <person name="Wanner G."/>
            <person name="Wolf J."/>
            <person name="Neumann-Schaal M."/>
            <person name="Henke P."/>
            <person name="Tank M."/>
            <person name="Sproer C."/>
            <person name="Bunk B."/>
            <person name="Overmann J."/>
        </authorList>
    </citation>
    <scope>NUCLEOTIDE SEQUENCE [LARGE SCALE GENOMIC DNA]</scope>
    <source>
        <strain evidence="3 4">DSM 6702</strain>
    </source>
</reference>
<evidence type="ECO:0000259" key="2">
    <source>
        <dbReference type="Pfam" id="PF03235"/>
    </source>
</evidence>
<evidence type="ECO:0000256" key="1">
    <source>
        <dbReference type="SAM" id="MobiDB-lite"/>
    </source>
</evidence>
<dbReference type="PANTHER" id="PTHR37292:SF2">
    <property type="entry name" value="DUF262 DOMAIN-CONTAINING PROTEIN"/>
    <property type="match status" value="1"/>
</dbReference>
<accession>A0ABZ0S9V6</accession>
<evidence type="ECO:0000313" key="4">
    <source>
        <dbReference type="Proteomes" id="UP001432180"/>
    </source>
</evidence>
<organism evidence="3 4">
    <name type="scientific">Thiorhodovibrio winogradskyi</name>
    <dbReference type="NCBI Taxonomy" id="77007"/>
    <lineage>
        <taxon>Bacteria</taxon>
        <taxon>Pseudomonadati</taxon>
        <taxon>Pseudomonadota</taxon>
        <taxon>Gammaproteobacteria</taxon>
        <taxon>Chromatiales</taxon>
        <taxon>Chromatiaceae</taxon>
        <taxon>Thiorhodovibrio</taxon>
    </lineage>
</organism>
<feature type="region of interest" description="Disordered" evidence="1">
    <location>
        <begin position="604"/>
        <end position="638"/>
    </location>
</feature>
<feature type="domain" description="GmrSD restriction endonucleases N-terminal" evidence="2">
    <location>
        <begin position="14"/>
        <end position="265"/>
    </location>
</feature>
<dbReference type="PANTHER" id="PTHR37292">
    <property type="entry name" value="VNG6097C"/>
    <property type="match status" value="1"/>
</dbReference>
<feature type="compositionally biased region" description="Acidic residues" evidence="1">
    <location>
        <begin position="618"/>
        <end position="631"/>
    </location>
</feature>
<proteinExistence type="predicted"/>
<protein>
    <recommendedName>
        <fullName evidence="2">GmrSD restriction endonucleases N-terminal domain-containing protein</fullName>
    </recommendedName>
</protein>
<dbReference type="InterPro" id="IPR004919">
    <property type="entry name" value="GmrSD_N"/>
</dbReference>
<name>A0ABZ0S9V6_9GAMM</name>
<sequence length="638" mass="73580">MTQTIFDSGKESLARLLDEAEEGKLQLPDFQRGWVWDDYGIRALLASISQAFPVGAIMTLRTGGEVRFQPRAIEGVTLGYPDRQPERLLLDGQQRITSLYQATRLNRAIDTQNAQKRAIKRWYYIDMEKALDPMTDREDAIVGLPEDKTIRTNFGREVVLDLSTREQEYRERMFPVNRLFDDNDWELGFEDFWHAELKHDPESARRERLFYRRFQDEIITVFRAYYVPVITLERETTKEAVCLVFEKVNTGGKKLDAFELLTAIYAADNFQLRRDWLGDDKTGEVGRAARLGRHEVLSQLQSTDFLQAISLLHTLEVREAAAAAGKEGKDLPQVSCTRQAILNLPLTAYQKWADAVENSFLQAAKFLQLQRIYWRKDVPYLTQLVALAAIITRLGKRWEEDGARRKIARWYWCGVFGELYGSTIESRLAKDVQDVPIWIDDDSKRPSTFQDANFAQERLYTLRSRLAAAYKGLHALLMRTGCEDFRSGQPYELTSFWEERVDIHHIFPRAWCKKQRIERGRYDCVVNKTPISARANRIIGGAAPSEYLHKLEKNAKIDPERMSAILASHLVDVDTLRNDNFESFFAQREEALMKLIEQATGKPVARTTTLDEPTGDVNVEEEELDADDDELVREVDIS</sequence>